<sequence length="246" mass="28608">MDAKIKERALAVRLRSRGLSYGEIMRQIPVAKSSLSLWLKSVPLKPEHRKRLYTKRILFLSRGAQSQKERRQREVWEILKKAEDEINLPLPRVARQLLGAALYWAEGSKKGACEVTNSDPYLIAFMVKWFESIFAISPKTLKIRLNIYSQQDDLKLKKFWSQITGIPTKNFGKSFVKPVNKDYKKNNLYYGTAQIYVPKSVDNKHKIFGWLAAAFKDIAPHVKQVKKRWYLLTKVERTSAVNLDRP</sequence>
<dbReference type="AlphaFoldDB" id="A0A1F8G2U9"/>
<comment type="caution">
    <text evidence="1">The sequence shown here is derived from an EMBL/GenBank/DDBJ whole genome shotgun (WGS) entry which is preliminary data.</text>
</comment>
<dbReference type="EMBL" id="MGKD01000020">
    <property type="protein sequence ID" value="OGN19380.1"/>
    <property type="molecule type" value="Genomic_DNA"/>
</dbReference>
<proteinExistence type="predicted"/>
<gene>
    <name evidence="1" type="ORF">A3F25_01550</name>
</gene>
<accession>A0A1F8G2U9</accession>
<evidence type="ECO:0000313" key="2">
    <source>
        <dbReference type="Proteomes" id="UP000177478"/>
    </source>
</evidence>
<organism evidence="1 2">
    <name type="scientific">Candidatus Yanofskybacteria bacterium RIFCSPHIGHO2_12_FULL_45_19b</name>
    <dbReference type="NCBI Taxonomy" id="1802689"/>
    <lineage>
        <taxon>Bacteria</taxon>
        <taxon>Candidatus Yanofskyibacteriota</taxon>
    </lineage>
</organism>
<dbReference type="STRING" id="1802689.A3F25_01550"/>
<protein>
    <submittedName>
        <fullName evidence="1">Uncharacterized protein</fullName>
    </submittedName>
</protein>
<reference evidence="1 2" key="1">
    <citation type="journal article" date="2016" name="Nat. Commun.">
        <title>Thousands of microbial genomes shed light on interconnected biogeochemical processes in an aquifer system.</title>
        <authorList>
            <person name="Anantharaman K."/>
            <person name="Brown C.T."/>
            <person name="Hug L.A."/>
            <person name="Sharon I."/>
            <person name="Castelle C.J."/>
            <person name="Probst A.J."/>
            <person name="Thomas B.C."/>
            <person name="Singh A."/>
            <person name="Wilkins M.J."/>
            <person name="Karaoz U."/>
            <person name="Brodie E.L."/>
            <person name="Williams K.H."/>
            <person name="Hubbard S.S."/>
            <person name="Banfield J.F."/>
        </authorList>
    </citation>
    <scope>NUCLEOTIDE SEQUENCE [LARGE SCALE GENOMIC DNA]</scope>
</reference>
<dbReference type="Proteomes" id="UP000177478">
    <property type="component" value="Unassembled WGS sequence"/>
</dbReference>
<name>A0A1F8G2U9_9BACT</name>
<evidence type="ECO:0000313" key="1">
    <source>
        <dbReference type="EMBL" id="OGN19380.1"/>
    </source>
</evidence>